<evidence type="ECO:0000313" key="1">
    <source>
        <dbReference type="EMBL" id="VDO06076.1"/>
    </source>
</evidence>
<name>A0A0N4VTR4_HAEPC</name>
<reference evidence="1 2" key="2">
    <citation type="submission" date="2018-11" db="EMBL/GenBank/DDBJ databases">
        <authorList>
            <consortium name="Pathogen Informatics"/>
        </authorList>
    </citation>
    <scope>NUCLEOTIDE SEQUENCE [LARGE SCALE GENOMIC DNA]</scope>
    <source>
        <strain evidence="1 2">MHpl1</strain>
    </source>
</reference>
<keyword evidence="2" id="KW-1185">Reference proteome</keyword>
<reference evidence="3" key="1">
    <citation type="submission" date="2017-02" db="UniProtKB">
        <authorList>
            <consortium name="WormBaseParasite"/>
        </authorList>
    </citation>
    <scope>IDENTIFICATION</scope>
</reference>
<organism evidence="3">
    <name type="scientific">Haemonchus placei</name>
    <name type="common">Barber's pole worm</name>
    <dbReference type="NCBI Taxonomy" id="6290"/>
    <lineage>
        <taxon>Eukaryota</taxon>
        <taxon>Metazoa</taxon>
        <taxon>Ecdysozoa</taxon>
        <taxon>Nematoda</taxon>
        <taxon>Chromadorea</taxon>
        <taxon>Rhabditida</taxon>
        <taxon>Rhabditina</taxon>
        <taxon>Rhabditomorpha</taxon>
        <taxon>Strongyloidea</taxon>
        <taxon>Trichostrongylidae</taxon>
        <taxon>Haemonchus</taxon>
    </lineage>
</organism>
<protein>
    <submittedName>
        <fullName evidence="1 3">Uncharacterized protein</fullName>
    </submittedName>
</protein>
<dbReference type="Proteomes" id="UP000268014">
    <property type="component" value="Unassembled WGS sequence"/>
</dbReference>
<dbReference type="WBParaSite" id="HPLM_0000068101-mRNA-1">
    <property type="protein sequence ID" value="HPLM_0000068101-mRNA-1"/>
    <property type="gene ID" value="HPLM_0000068101"/>
</dbReference>
<evidence type="ECO:0000313" key="3">
    <source>
        <dbReference type="WBParaSite" id="HPLM_0000068101-mRNA-1"/>
    </source>
</evidence>
<gene>
    <name evidence="1" type="ORF">HPLM_LOCUS682</name>
</gene>
<accession>A0A0N4VTR4</accession>
<dbReference type="OrthoDB" id="10062838at2759"/>
<dbReference type="AlphaFoldDB" id="A0A0N4VTR4"/>
<evidence type="ECO:0000313" key="2">
    <source>
        <dbReference type="Proteomes" id="UP000268014"/>
    </source>
</evidence>
<proteinExistence type="predicted"/>
<dbReference type="EMBL" id="UZAF01000582">
    <property type="protein sequence ID" value="VDO06076.1"/>
    <property type="molecule type" value="Genomic_DNA"/>
</dbReference>
<sequence>MSSFILIVFPYEILFRRKPSKSVETNTNTREVSGLPDHLQNVFEDGRPVPSPLARYGATELEQRNVPVE</sequence>